<protein>
    <recommendedName>
        <fullName evidence="3">F-box domain-containing protein</fullName>
    </recommendedName>
</protein>
<name>A0A015LCJ8_RHIIW</name>
<proteinExistence type="predicted"/>
<comment type="caution">
    <text evidence="1">The sequence shown here is derived from an EMBL/GenBank/DDBJ whole genome shotgun (WGS) entry which is preliminary data.</text>
</comment>
<dbReference type="AlphaFoldDB" id="A0A015LCJ8"/>
<accession>A0A015LCJ8</accession>
<evidence type="ECO:0000313" key="2">
    <source>
        <dbReference type="Proteomes" id="UP000022910"/>
    </source>
</evidence>
<dbReference type="Proteomes" id="UP000022910">
    <property type="component" value="Unassembled WGS sequence"/>
</dbReference>
<reference evidence="1 2" key="1">
    <citation type="submission" date="2014-02" db="EMBL/GenBank/DDBJ databases">
        <title>Single nucleus genome sequencing reveals high similarity among nuclei of an endomycorrhizal fungus.</title>
        <authorList>
            <person name="Lin K."/>
            <person name="Geurts R."/>
            <person name="Zhang Z."/>
            <person name="Limpens E."/>
            <person name="Saunders D.G."/>
            <person name="Mu D."/>
            <person name="Pang E."/>
            <person name="Cao H."/>
            <person name="Cha H."/>
            <person name="Lin T."/>
            <person name="Zhou Q."/>
            <person name="Shang Y."/>
            <person name="Li Y."/>
            <person name="Ivanov S."/>
            <person name="Sharma T."/>
            <person name="Velzen R.V."/>
            <person name="Ruijter N.D."/>
            <person name="Aanen D.K."/>
            <person name="Win J."/>
            <person name="Kamoun S."/>
            <person name="Bisseling T."/>
            <person name="Huang S."/>
        </authorList>
    </citation>
    <scope>NUCLEOTIDE SEQUENCE [LARGE SCALE GENOMIC DNA]</scope>
    <source>
        <strain evidence="2">DAOM197198w</strain>
    </source>
</reference>
<dbReference type="HOGENOM" id="CLU_028913_2_1_1"/>
<evidence type="ECO:0008006" key="3">
    <source>
        <dbReference type="Google" id="ProtNLM"/>
    </source>
</evidence>
<sequence>MACSKIFSGDLPELINEIIHYFQNDYKTLYSCILVNRLLCRFAIPLLWKDPFSSASKNHHLITDSYNKKCDFIQIYLFNLNEEEKTNLKEYGINKDLFPSSTLFNYSSFIKRLNTWKILHSIEKWVVRTLTAEKQPSSYFIQNTNLLPFSNSDQYWNLKRLIYKSLLKRFIGNKVKLHTFEISMIADKDFHYFNDSFELILQNPNFICNIKNLELNYGTEIVNINPFLKFLYSNCKDISSLYFLFSTFIDDNTLVDKHLSQIINSQQNLKKILFGFNNFPLYHSLLSLKNSICSNTLRLIIFYYVDFKNVIILKEVLEHLNVLESIHILYCYSLDSNFTKQINNLTKPFKLKSLFIDKIYQFESLRSLLQKSGDYLENFGFNTLVNEPNQQLLELIKNYCTKVKFFDLPGFNKQNINIAFDLIENFKQNLSYLTISIGVNRFFSYDYDDNVLSSNVLLKLGQFLPPQLEYLSLTLMINASDFEVFLKSSQNTFIKKLLIRNRIYEECEDILPYIKKYIMKSKRVEYLAIVGAFLREDEDLFSLKDEVKEFELHNIKVLNYYELKIDCYNFIKEMY</sequence>
<dbReference type="STRING" id="1432141.A0A015LCJ8"/>
<dbReference type="OrthoDB" id="1751604at2759"/>
<dbReference type="EMBL" id="JEMT01016642">
    <property type="protein sequence ID" value="EXX70236.1"/>
    <property type="molecule type" value="Genomic_DNA"/>
</dbReference>
<gene>
    <name evidence="1" type="ORF">RirG_089260</name>
</gene>
<keyword evidence="2" id="KW-1185">Reference proteome</keyword>
<organism evidence="1 2">
    <name type="scientific">Rhizophagus irregularis (strain DAOM 197198w)</name>
    <name type="common">Glomus intraradices</name>
    <dbReference type="NCBI Taxonomy" id="1432141"/>
    <lineage>
        <taxon>Eukaryota</taxon>
        <taxon>Fungi</taxon>
        <taxon>Fungi incertae sedis</taxon>
        <taxon>Mucoromycota</taxon>
        <taxon>Glomeromycotina</taxon>
        <taxon>Glomeromycetes</taxon>
        <taxon>Glomerales</taxon>
        <taxon>Glomeraceae</taxon>
        <taxon>Rhizophagus</taxon>
    </lineage>
</organism>
<evidence type="ECO:0000313" key="1">
    <source>
        <dbReference type="EMBL" id="EXX70236.1"/>
    </source>
</evidence>